<dbReference type="AlphaFoldDB" id="A0A182U9A3"/>
<protein>
    <submittedName>
        <fullName evidence="2">Uncharacterized protein</fullName>
    </submittedName>
</protein>
<feature type="compositionally biased region" description="Polar residues" evidence="1">
    <location>
        <begin position="417"/>
        <end position="431"/>
    </location>
</feature>
<reference evidence="3" key="1">
    <citation type="submission" date="2014-01" db="EMBL/GenBank/DDBJ databases">
        <title>The Genome Sequence of Anopheles melas CM1001059_A (V2).</title>
        <authorList>
            <consortium name="The Broad Institute Genomics Platform"/>
            <person name="Neafsey D.E."/>
            <person name="Besansky N."/>
            <person name="Howell P."/>
            <person name="Walton C."/>
            <person name="Young S.K."/>
            <person name="Zeng Q."/>
            <person name="Gargeya S."/>
            <person name="Fitzgerald M."/>
            <person name="Haas B."/>
            <person name="Abouelleil A."/>
            <person name="Allen A.W."/>
            <person name="Alvarado L."/>
            <person name="Arachchi H.M."/>
            <person name="Berlin A.M."/>
            <person name="Chapman S.B."/>
            <person name="Gainer-Dewar J."/>
            <person name="Goldberg J."/>
            <person name="Griggs A."/>
            <person name="Gujja S."/>
            <person name="Hansen M."/>
            <person name="Howarth C."/>
            <person name="Imamovic A."/>
            <person name="Ireland A."/>
            <person name="Larimer J."/>
            <person name="McCowan C."/>
            <person name="Murphy C."/>
            <person name="Pearson M."/>
            <person name="Poon T.W."/>
            <person name="Priest M."/>
            <person name="Roberts A."/>
            <person name="Saif S."/>
            <person name="Shea T."/>
            <person name="Sisk P."/>
            <person name="Sykes S."/>
            <person name="Wortman J."/>
            <person name="Nusbaum C."/>
            <person name="Birren B."/>
        </authorList>
    </citation>
    <scope>NUCLEOTIDE SEQUENCE [LARGE SCALE GENOMIC DNA]</scope>
    <source>
        <strain evidence="3">CM1001059</strain>
    </source>
</reference>
<keyword evidence="3" id="KW-1185">Reference proteome</keyword>
<evidence type="ECO:0000256" key="1">
    <source>
        <dbReference type="SAM" id="MobiDB-lite"/>
    </source>
</evidence>
<feature type="region of interest" description="Disordered" evidence="1">
    <location>
        <begin position="762"/>
        <end position="795"/>
    </location>
</feature>
<accession>A0A182U9A3</accession>
<name>A0A182U9A3_9DIPT</name>
<reference evidence="2" key="2">
    <citation type="submission" date="2020-05" db="UniProtKB">
        <authorList>
            <consortium name="EnsemblMetazoa"/>
        </authorList>
    </citation>
    <scope>IDENTIFICATION</scope>
    <source>
        <strain evidence="2">CM1001059</strain>
    </source>
</reference>
<evidence type="ECO:0000313" key="2">
    <source>
        <dbReference type="EnsemblMetazoa" id="AMEC016280-PA"/>
    </source>
</evidence>
<feature type="compositionally biased region" description="Polar residues" evidence="1">
    <location>
        <begin position="546"/>
        <end position="558"/>
    </location>
</feature>
<sequence length="795" mass="87819">MANDVKLCVAEPMGNPSGTSTPKVEKRCAVETTALLENASTPYRSGKKRLVLECDRTPLVTASLNSSTRSSALSTPGRIVSTSRMISITRGIQTCPPQTSNRYCQVSVTRIPKPTTSTFAQTDDNDPAATRSPQKPIACSEIACQTDVPPRTETTAATTQTISFEKERSPSPLVQREDAACQADVPMEVAATAISNEAVEEQQPPHGQEYDSDNSEPIAESISAILNNIAEQYGIELQSSTEKKNKKKKAQKDAKQKEIDQIEKRLVNKTYKAIASKVDEKLSTILAKQVEEYGRKTVASRQQLVRWTKNFIRQQHRNRATAGGATGGGGRKVILVRKIVRPPKRLPLEEVAVQCDAAELATARATVGTQWQRQKPMVTKKKPASVKKNEPSKVLPKQSTTSTDSKTRSAGAAGGTRRQSMRQTKLSSYAKEQTDRKDIQGRQPPERKQQGERSTKSSKLTTAEPVPAPSTTAKNKKASTPPPPPPPPPPAQTPRDRRKSRSGKKPAPTVPPEKIHIDETPPASSSSDSEPERKHFPYRSPPRYPSQCSKSTETSFLTPTRIRKLAPDQADTDRQSLRSRHCDTRDSNTLTLNPSVLLSPMERMYMGPIATAAQTNNRPEYNTFLVPLRPTESIPPTPPRMLYLNAPERRVLLRSRRSTGGMVREKPPEISIISSQQLYSQIGLAVEKALKAKNMPTLDTMYGDPHIEVFNQTEHAEQDSSDTRVVDDRAEARAARQHHQTVTDKFVCSSGKEDMALLGSQQLQQQLRRPPFHTERSPSLSPIVYQDDNSGDEML</sequence>
<feature type="region of interest" description="Disordered" evidence="1">
    <location>
        <begin position="365"/>
        <end position="588"/>
    </location>
</feature>
<feature type="compositionally biased region" description="Pro residues" evidence="1">
    <location>
        <begin position="480"/>
        <end position="492"/>
    </location>
</feature>
<evidence type="ECO:0000313" key="3">
    <source>
        <dbReference type="Proteomes" id="UP000075902"/>
    </source>
</evidence>
<dbReference type="EnsemblMetazoa" id="AMEC016280-RA">
    <property type="protein sequence ID" value="AMEC016280-PA"/>
    <property type="gene ID" value="AMEC016280"/>
</dbReference>
<organism evidence="2 3">
    <name type="scientific">Anopheles melas</name>
    <dbReference type="NCBI Taxonomy" id="34690"/>
    <lineage>
        <taxon>Eukaryota</taxon>
        <taxon>Metazoa</taxon>
        <taxon>Ecdysozoa</taxon>
        <taxon>Arthropoda</taxon>
        <taxon>Hexapoda</taxon>
        <taxon>Insecta</taxon>
        <taxon>Pterygota</taxon>
        <taxon>Neoptera</taxon>
        <taxon>Endopterygota</taxon>
        <taxon>Diptera</taxon>
        <taxon>Nematocera</taxon>
        <taxon>Culicoidea</taxon>
        <taxon>Culicidae</taxon>
        <taxon>Anophelinae</taxon>
        <taxon>Anopheles</taxon>
    </lineage>
</organism>
<feature type="region of interest" description="Disordered" evidence="1">
    <location>
        <begin position="115"/>
        <end position="134"/>
    </location>
</feature>
<feature type="compositionally biased region" description="Basic and acidic residues" evidence="1">
    <location>
        <begin position="432"/>
        <end position="455"/>
    </location>
</feature>
<feature type="compositionally biased region" description="Basic and acidic residues" evidence="1">
    <location>
        <begin position="571"/>
        <end position="586"/>
    </location>
</feature>
<dbReference type="Proteomes" id="UP000075902">
    <property type="component" value="Unassembled WGS sequence"/>
</dbReference>
<dbReference type="VEuPathDB" id="VectorBase:AMEC016280"/>
<proteinExistence type="predicted"/>